<proteinExistence type="predicted"/>
<evidence type="ECO:0000313" key="1">
    <source>
        <dbReference type="EMBL" id="QJA51707.1"/>
    </source>
</evidence>
<reference evidence="1" key="1">
    <citation type="submission" date="2020-03" db="EMBL/GenBank/DDBJ databases">
        <title>The deep terrestrial virosphere.</title>
        <authorList>
            <person name="Holmfeldt K."/>
            <person name="Nilsson E."/>
            <person name="Simone D."/>
            <person name="Lopez-Fernandez M."/>
            <person name="Wu X."/>
            <person name="de Brujin I."/>
            <person name="Lundin D."/>
            <person name="Andersson A."/>
            <person name="Bertilsson S."/>
            <person name="Dopson M."/>
        </authorList>
    </citation>
    <scope>NUCLEOTIDE SEQUENCE</scope>
    <source>
        <strain evidence="1">TM448A02256</strain>
    </source>
</reference>
<organism evidence="1">
    <name type="scientific">viral metagenome</name>
    <dbReference type="NCBI Taxonomy" id="1070528"/>
    <lineage>
        <taxon>unclassified sequences</taxon>
        <taxon>metagenomes</taxon>
        <taxon>organismal metagenomes</taxon>
    </lineage>
</organism>
<sequence>MEGGEIMTPGFIDLIKRGSDLIKIGDYTIYGYKDAFIIQHRDGEGMEVSAEKLEKLIDEFFKEEF</sequence>
<accession>A0A6H1ZWL0</accession>
<dbReference type="EMBL" id="MT144284">
    <property type="protein sequence ID" value="QJA51707.1"/>
    <property type="molecule type" value="Genomic_DNA"/>
</dbReference>
<name>A0A6H1ZWL0_9ZZZZ</name>
<gene>
    <name evidence="1" type="ORF">TM448A02256_0007</name>
</gene>
<dbReference type="AlphaFoldDB" id="A0A6H1ZWL0"/>
<protein>
    <submittedName>
        <fullName evidence="1">Uncharacterized protein</fullName>
    </submittedName>
</protein>